<dbReference type="PANTHER" id="PTHR10937:SF0">
    <property type="entry name" value="GLUTAMINE--FRUCTOSE-6-PHOSPHATE TRANSAMINASE (ISOMERIZING)"/>
    <property type="match status" value="1"/>
</dbReference>
<dbReference type="CDD" id="cd05008">
    <property type="entry name" value="SIS_GlmS_GlmD_1"/>
    <property type="match status" value="1"/>
</dbReference>
<dbReference type="AlphaFoldDB" id="A0AAU7FD51"/>
<dbReference type="Gene3D" id="3.40.50.10490">
    <property type="entry name" value="Glucose-6-phosphate isomerase like protein, domain 1"/>
    <property type="match status" value="2"/>
</dbReference>
<dbReference type="InterPro" id="IPR046348">
    <property type="entry name" value="SIS_dom_sf"/>
</dbReference>
<dbReference type="KEGG" id="cmav:ABHF33_04385"/>
<dbReference type="InterPro" id="IPR035466">
    <property type="entry name" value="GlmS/AgaS_SIS"/>
</dbReference>
<keyword evidence="4" id="KW-0677">Repeat</keyword>
<dbReference type="PROSITE" id="PS51464">
    <property type="entry name" value="SIS"/>
    <property type="match status" value="2"/>
</dbReference>
<evidence type="ECO:0000256" key="1">
    <source>
        <dbReference type="ARBA" id="ARBA00001031"/>
    </source>
</evidence>
<gene>
    <name evidence="7" type="ORF">ABHF33_04385</name>
</gene>
<dbReference type="GO" id="GO:0004360">
    <property type="term" value="F:glutamine-fructose-6-phosphate transaminase (isomerizing) activity"/>
    <property type="evidence" value="ECO:0007669"/>
    <property type="project" value="UniProtKB-EC"/>
</dbReference>
<dbReference type="Pfam" id="PF01380">
    <property type="entry name" value="SIS"/>
    <property type="match status" value="2"/>
</dbReference>
<dbReference type="SUPFAM" id="SSF53697">
    <property type="entry name" value="SIS domain"/>
    <property type="match status" value="1"/>
</dbReference>
<dbReference type="GO" id="GO:0006002">
    <property type="term" value="P:fructose 6-phosphate metabolic process"/>
    <property type="evidence" value="ECO:0007669"/>
    <property type="project" value="TreeGrafter"/>
</dbReference>
<dbReference type="GO" id="GO:0006047">
    <property type="term" value="P:UDP-N-acetylglucosamine metabolic process"/>
    <property type="evidence" value="ECO:0007669"/>
    <property type="project" value="TreeGrafter"/>
</dbReference>
<reference evidence="7" key="1">
    <citation type="submission" date="2024-05" db="EMBL/GenBank/DDBJ databases">
        <authorList>
            <person name="Yang L."/>
            <person name="Pan L."/>
        </authorList>
    </citation>
    <scope>NUCLEOTIDE SEQUENCE</scope>
    <source>
        <strain evidence="7">FCG-7</strain>
    </source>
</reference>
<evidence type="ECO:0000256" key="2">
    <source>
        <dbReference type="ARBA" id="ARBA00012916"/>
    </source>
</evidence>
<evidence type="ECO:0000313" key="7">
    <source>
        <dbReference type="EMBL" id="XBM01530.1"/>
    </source>
</evidence>
<dbReference type="GO" id="GO:0005829">
    <property type="term" value="C:cytosol"/>
    <property type="evidence" value="ECO:0007669"/>
    <property type="project" value="TreeGrafter"/>
</dbReference>
<feature type="domain" description="SIS" evidence="6">
    <location>
        <begin position="433"/>
        <end position="572"/>
    </location>
</feature>
<dbReference type="Gene3D" id="3.60.20.10">
    <property type="entry name" value="Glutamine Phosphoribosylpyrophosphate, subunit 1, domain 1"/>
    <property type="match status" value="1"/>
</dbReference>
<dbReference type="NCBIfam" id="NF001484">
    <property type="entry name" value="PRK00331.1"/>
    <property type="match status" value="1"/>
</dbReference>
<protein>
    <recommendedName>
        <fullName evidence="3">Glutamine--fructose-6-phosphate aminotransferase [isomerizing]</fullName>
        <ecNumber evidence="2">2.6.1.16</ecNumber>
    </recommendedName>
</protein>
<comment type="catalytic activity">
    <reaction evidence="1">
        <text>D-fructose 6-phosphate + L-glutamine = D-glucosamine 6-phosphate + L-glutamate</text>
        <dbReference type="Rhea" id="RHEA:13237"/>
        <dbReference type="ChEBI" id="CHEBI:29985"/>
        <dbReference type="ChEBI" id="CHEBI:58359"/>
        <dbReference type="ChEBI" id="CHEBI:58725"/>
        <dbReference type="ChEBI" id="CHEBI:61527"/>
        <dbReference type="EC" id="2.6.1.16"/>
    </reaction>
</comment>
<name>A0AAU7FD51_9NEIS</name>
<keyword evidence="7" id="KW-0032">Aminotransferase</keyword>
<dbReference type="InterPro" id="IPR035490">
    <property type="entry name" value="GlmS/FrlB_SIS"/>
</dbReference>
<evidence type="ECO:0000256" key="3">
    <source>
        <dbReference type="ARBA" id="ARBA00016090"/>
    </source>
</evidence>
<keyword evidence="7" id="KW-0808">Transferase</keyword>
<feature type="domain" description="SIS" evidence="6">
    <location>
        <begin position="260"/>
        <end position="400"/>
    </location>
</feature>
<evidence type="ECO:0000256" key="4">
    <source>
        <dbReference type="ARBA" id="ARBA00022737"/>
    </source>
</evidence>
<dbReference type="EMBL" id="CP157355">
    <property type="protein sequence ID" value="XBM01530.1"/>
    <property type="molecule type" value="Genomic_DNA"/>
</dbReference>
<dbReference type="GO" id="GO:0097367">
    <property type="term" value="F:carbohydrate derivative binding"/>
    <property type="evidence" value="ECO:0007669"/>
    <property type="project" value="InterPro"/>
</dbReference>
<proteinExistence type="predicted"/>
<dbReference type="RefSeq" id="WP_348945815.1">
    <property type="nucleotide sequence ID" value="NZ_CP157355.1"/>
</dbReference>
<dbReference type="GO" id="GO:0006487">
    <property type="term" value="P:protein N-linked glycosylation"/>
    <property type="evidence" value="ECO:0007669"/>
    <property type="project" value="TreeGrafter"/>
</dbReference>
<dbReference type="EC" id="2.6.1.16" evidence="2"/>
<dbReference type="CDD" id="cd05009">
    <property type="entry name" value="SIS_GlmS_GlmD_2"/>
    <property type="match status" value="1"/>
</dbReference>
<accession>A0AAU7FD51</accession>
<evidence type="ECO:0000259" key="6">
    <source>
        <dbReference type="PROSITE" id="PS51464"/>
    </source>
</evidence>
<sequence length="582" mass="63021">MPEIIALIAPQNIMPAFADSLGILGAHEHHVAMMHASGSHTQIQRFTLQTPVQKIHFQESSRWLLAALSNSGAITPYLHKERILVCALGACNNHQQLASELQLLPGCSLGNLIAALLDRALQAGHTFSAALKQLEGKFDGDVSLIAQYTSDAQYFYALNLGVPLFLGLESGLGQICSSSAKLIRLRANPVHEVNHGEVVRFGLNAPALCHSNGDTSPLIMSASKTLSVPHHMLAEIQSQPVTLAAQIDKYKAEQVFPKPLLAKLAGIHSVTLLASGSSFHAAMIASYWFETLAGLKTQVELASEYRYRDIHPDSHELMIAISQSGETADTVEALRLAQQKGHPETIALCNAANSTLTTLTDHTLLTNSGAELSVSSTKSFTAQLLLLYQLALTLGKTRKTLSAEQIARAEQEMSNLAKVIHATLDHSKELRRWAGELHSKQNLFVIGRHAMYPVALEGAFKFKEVAYQHATGFAAGELKHGPITLVNDDLPVIACLPWNAHAERTLSNLHEIRANRGEIFVLSDGNLASSDKFSVIHMPSGLHDLAPIAYSVALQLLAYHSAVLRGNTIDSPRNLAKSQITA</sequence>
<organism evidence="7">
    <name type="scientific">Chitinibacter mangrovi</name>
    <dbReference type="NCBI Taxonomy" id="3153927"/>
    <lineage>
        <taxon>Bacteria</taxon>
        <taxon>Pseudomonadati</taxon>
        <taxon>Pseudomonadota</taxon>
        <taxon>Betaproteobacteria</taxon>
        <taxon>Neisseriales</taxon>
        <taxon>Chitinibacteraceae</taxon>
        <taxon>Chitinibacter</taxon>
    </lineage>
</organism>
<dbReference type="PANTHER" id="PTHR10937">
    <property type="entry name" value="GLUCOSAMINE--FRUCTOSE-6-PHOSPHATE AMINOTRANSFERASE, ISOMERIZING"/>
    <property type="match status" value="1"/>
</dbReference>
<evidence type="ECO:0000256" key="5">
    <source>
        <dbReference type="ARBA" id="ARBA00022962"/>
    </source>
</evidence>
<dbReference type="InterPro" id="IPR001347">
    <property type="entry name" value="SIS_dom"/>
</dbReference>
<keyword evidence="5" id="KW-0315">Glutamine amidotransferase</keyword>
<dbReference type="InterPro" id="IPR029055">
    <property type="entry name" value="Ntn_hydrolases_N"/>
</dbReference>